<keyword evidence="6" id="KW-1185">Reference proteome</keyword>
<dbReference type="AlphaFoldDB" id="A0A4V3RXT9"/>
<keyword evidence="1 2" id="KW-0732">Signal</keyword>
<dbReference type="RefSeq" id="WP_135996600.1">
    <property type="nucleotide sequence ID" value="NZ_CP071057.1"/>
</dbReference>
<dbReference type="PANTHER" id="PTHR33619">
    <property type="entry name" value="POLYSACCHARIDE EXPORT PROTEIN GFCE-RELATED"/>
    <property type="match status" value="1"/>
</dbReference>
<dbReference type="OrthoDB" id="197007at2"/>
<comment type="caution">
    <text evidence="5">The sequence shown here is derived from an EMBL/GenBank/DDBJ whole genome shotgun (WGS) entry which is preliminary data.</text>
</comment>
<reference evidence="5 6" key="1">
    <citation type="journal article" date="2017" name="Int. J. Syst. Evol. Microbiol.">
        <title>Marinicauda algicola sp. nov., isolated from a marine red alga Rhodosorus marinus.</title>
        <authorList>
            <person name="Jeong S.E."/>
            <person name="Jeon S.H."/>
            <person name="Chun B.H."/>
            <person name="Kim D.W."/>
            <person name="Jeon C.O."/>
        </authorList>
    </citation>
    <scope>NUCLEOTIDE SEQUENCE [LARGE SCALE GENOMIC DNA]</scope>
    <source>
        <strain evidence="5 6">JCM 31718</strain>
    </source>
</reference>
<dbReference type="Pfam" id="PF02563">
    <property type="entry name" value="Poly_export"/>
    <property type="match status" value="1"/>
</dbReference>
<evidence type="ECO:0000313" key="6">
    <source>
        <dbReference type="Proteomes" id="UP000308054"/>
    </source>
</evidence>
<accession>A0A4V3RXT9</accession>
<dbReference type="InterPro" id="IPR019554">
    <property type="entry name" value="Soluble_ligand-bd"/>
</dbReference>
<sequence>MACRPRLLAGLALAALLVPACASGPEPARGFEPARFAAWDDSAPSYRLFPGDQIEVTVYTAPELSGTVTIAPDGRAHLPMVGAVMISQQSEPEAARAIAQRYAAVLRDPIVEVRASDFGSQQILVGGEVNQPGLYALPDGRTGALEAVMLAGGFQPTAKRREVVILRRGPDGRTMMRTVDLNAALSGNGGDAIPLARHDIVFVPRSAIAEVNLFVEQYVSNIVPFNQAFGYALANEVFDDN</sequence>
<dbReference type="PANTHER" id="PTHR33619:SF3">
    <property type="entry name" value="POLYSACCHARIDE EXPORT PROTEIN GFCE-RELATED"/>
    <property type="match status" value="1"/>
</dbReference>
<dbReference type="GO" id="GO:0015159">
    <property type="term" value="F:polysaccharide transmembrane transporter activity"/>
    <property type="evidence" value="ECO:0007669"/>
    <property type="project" value="InterPro"/>
</dbReference>
<gene>
    <name evidence="5" type="ORF">E5163_12750</name>
</gene>
<proteinExistence type="predicted"/>
<dbReference type="InterPro" id="IPR003715">
    <property type="entry name" value="Poly_export_N"/>
</dbReference>
<dbReference type="Gene3D" id="3.30.1950.10">
    <property type="entry name" value="wza like domain"/>
    <property type="match status" value="1"/>
</dbReference>
<evidence type="ECO:0000313" key="5">
    <source>
        <dbReference type="EMBL" id="TGY87789.1"/>
    </source>
</evidence>
<evidence type="ECO:0000259" key="3">
    <source>
        <dbReference type="Pfam" id="PF02563"/>
    </source>
</evidence>
<dbReference type="Pfam" id="PF10531">
    <property type="entry name" value="SLBB"/>
    <property type="match status" value="1"/>
</dbReference>
<feature type="chain" id="PRO_5020744572" evidence="2">
    <location>
        <begin position="23"/>
        <end position="241"/>
    </location>
</feature>
<dbReference type="Proteomes" id="UP000308054">
    <property type="component" value="Unassembled WGS sequence"/>
</dbReference>
<feature type="signal peptide" evidence="2">
    <location>
        <begin position="1"/>
        <end position="22"/>
    </location>
</feature>
<dbReference type="EMBL" id="SRXW01000004">
    <property type="protein sequence ID" value="TGY87789.1"/>
    <property type="molecule type" value="Genomic_DNA"/>
</dbReference>
<feature type="domain" description="Soluble ligand binding" evidence="4">
    <location>
        <begin position="125"/>
        <end position="177"/>
    </location>
</feature>
<dbReference type="Gene3D" id="3.10.560.10">
    <property type="entry name" value="Outer membrane lipoprotein wza domain like"/>
    <property type="match status" value="1"/>
</dbReference>
<feature type="domain" description="Polysaccharide export protein N-terminal" evidence="3">
    <location>
        <begin position="42"/>
        <end position="114"/>
    </location>
</feature>
<organism evidence="5 6">
    <name type="scientific">Marinicauda algicola</name>
    <dbReference type="NCBI Taxonomy" id="2029849"/>
    <lineage>
        <taxon>Bacteria</taxon>
        <taxon>Pseudomonadati</taxon>
        <taxon>Pseudomonadota</taxon>
        <taxon>Alphaproteobacteria</taxon>
        <taxon>Maricaulales</taxon>
        <taxon>Maricaulaceae</taxon>
        <taxon>Marinicauda</taxon>
    </lineage>
</organism>
<evidence type="ECO:0000259" key="4">
    <source>
        <dbReference type="Pfam" id="PF10531"/>
    </source>
</evidence>
<dbReference type="InterPro" id="IPR049712">
    <property type="entry name" value="Poly_export"/>
</dbReference>
<name>A0A4V3RXT9_9PROT</name>
<evidence type="ECO:0000256" key="2">
    <source>
        <dbReference type="SAM" id="SignalP"/>
    </source>
</evidence>
<evidence type="ECO:0000256" key="1">
    <source>
        <dbReference type="ARBA" id="ARBA00022729"/>
    </source>
</evidence>
<protein>
    <submittedName>
        <fullName evidence="5">Polysaccharide export protein</fullName>
    </submittedName>
</protein>